<proteinExistence type="predicted"/>
<dbReference type="EMBL" id="KK207866">
    <property type="protein sequence ID" value="EZF51464.1"/>
    <property type="molecule type" value="Genomic_DNA"/>
</dbReference>
<protein>
    <submittedName>
        <fullName evidence="2">Uncharacterized protein</fullName>
    </submittedName>
</protein>
<organism evidence="2">
    <name type="scientific">Trichophyton rubrum CBS 288.86</name>
    <dbReference type="NCBI Taxonomy" id="1215330"/>
    <lineage>
        <taxon>Eukaryota</taxon>
        <taxon>Fungi</taxon>
        <taxon>Dikarya</taxon>
        <taxon>Ascomycota</taxon>
        <taxon>Pezizomycotina</taxon>
        <taxon>Eurotiomycetes</taxon>
        <taxon>Eurotiomycetidae</taxon>
        <taxon>Onygenales</taxon>
        <taxon>Arthrodermataceae</taxon>
        <taxon>Trichophyton</taxon>
    </lineage>
</organism>
<dbReference type="OrthoDB" id="4509729at2759"/>
<feature type="region of interest" description="Disordered" evidence="1">
    <location>
        <begin position="15"/>
        <end position="83"/>
    </location>
</feature>
<evidence type="ECO:0000256" key="1">
    <source>
        <dbReference type="SAM" id="MobiDB-lite"/>
    </source>
</evidence>
<dbReference type="Proteomes" id="UP000023758">
    <property type="component" value="Unassembled WGS sequence"/>
</dbReference>
<reference evidence="2" key="1">
    <citation type="submission" date="2014-02" db="EMBL/GenBank/DDBJ databases">
        <title>The Genome Sequence of Trichophyton rubrum (morphotype fischeri) CBS 288.86.</title>
        <authorList>
            <consortium name="The Broad Institute Genomics Platform"/>
            <person name="Cuomo C.A."/>
            <person name="White T.C."/>
            <person name="Graser Y."/>
            <person name="Martinez-Rossi N."/>
            <person name="Heitman J."/>
            <person name="Young S.K."/>
            <person name="Zeng Q."/>
            <person name="Gargeya S."/>
            <person name="Abouelleil A."/>
            <person name="Alvarado L."/>
            <person name="Chapman S.B."/>
            <person name="Gainer-Dewar J."/>
            <person name="Goldberg J."/>
            <person name="Griggs A."/>
            <person name="Gujja S."/>
            <person name="Hansen M."/>
            <person name="Howarth C."/>
            <person name="Imamovic A."/>
            <person name="Larimer J."/>
            <person name="Martinez D."/>
            <person name="Murphy C."/>
            <person name="Pearson M.D."/>
            <person name="Persinoti G."/>
            <person name="Poon T."/>
            <person name="Priest M."/>
            <person name="Roberts A.D."/>
            <person name="Saif S."/>
            <person name="Shea T.D."/>
            <person name="Sykes S.N."/>
            <person name="Wortman J."/>
            <person name="Nusbaum C."/>
            <person name="Birren B."/>
        </authorList>
    </citation>
    <scope>NUCLEOTIDE SEQUENCE [LARGE SCALE GENOMIC DNA]</scope>
    <source>
        <strain evidence="2">CBS 288.86</strain>
    </source>
</reference>
<evidence type="ECO:0000313" key="2">
    <source>
        <dbReference type="EMBL" id="EZF51464.1"/>
    </source>
</evidence>
<sequence length="157" mass="17642">MESIPISINTLAIDEPTLESPTTPRSCAMSLAARRSKLRDTHIQHHQTSSPQLSSQSPSSPCPPPARILRHPSPIRYQSTPPSSRCFADILDPTLNLSDDNGDRSNDVDLQVKLALIDLLNCSDIKTDQESRLWVQNKLMDTEHRLKARRRSRVVHC</sequence>
<dbReference type="AlphaFoldDB" id="A0A022VZQ9"/>
<feature type="compositionally biased region" description="Low complexity" evidence="1">
    <location>
        <begin position="49"/>
        <end position="59"/>
    </location>
</feature>
<gene>
    <name evidence="2" type="ORF">H103_05323</name>
</gene>
<accession>A0A022VZQ9</accession>
<name>A0A022VZQ9_TRIRU</name>
<dbReference type="HOGENOM" id="CLU_141804_1_0_1"/>